<dbReference type="RefSeq" id="WP_087253992.1">
    <property type="nucleotide sequence ID" value="NZ_JBKTEH010000004.1"/>
</dbReference>
<reference evidence="14" key="1">
    <citation type="submission" date="2017-04" db="EMBL/GenBank/DDBJ databases">
        <title>Function of individual gut microbiota members based on whole genome sequencing of pure cultures obtained from chicken caecum.</title>
        <authorList>
            <person name="Medvecky M."/>
            <person name="Cejkova D."/>
            <person name="Polansky O."/>
            <person name="Karasova D."/>
            <person name="Kubasova T."/>
            <person name="Cizek A."/>
            <person name="Rychlik I."/>
        </authorList>
    </citation>
    <scope>NUCLEOTIDE SEQUENCE [LARGE SCALE GENOMIC DNA]</scope>
    <source>
        <strain evidence="14">An149</strain>
    </source>
</reference>
<dbReference type="GO" id="GO:0090563">
    <property type="term" value="F:protein-phosphocysteine-sugar phosphotransferase activity"/>
    <property type="evidence" value="ECO:0007669"/>
    <property type="project" value="TreeGrafter"/>
</dbReference>
<dbReference type="GO" id="GO:0016301">
    <property type="term" value="F:kinase activity"/>
    <property type="evidence" value="ECO:0007669"/>
    <property type="project" value="UniProtKB-KW"/>
</dbReference>
<evidence type="ECO:0000256" key="5">
    <source>
        <dbReference type="ARBA" id="ARBA00022597"/>
    </source>
</evidence>
<evidence type="ECO:0000256" key="7">
    <source>
        <dbReference type="ARBA" id="ARBA00022683"/>
    </source>
</evidence>
<name>A0A1Y4QNK7_9FIRM</name>
<dbReference type="Proteomes" id="UP000196258">
    <property type="component" value="Unassembled WGS sequence"/>
</dbReference>
<keyword evidence="7" id="KW-0598">Phosphotransferase system</keyword>
<evidence type="ECO:0000256" key="6">
    <source>
        <dbReference type="ARBA" id="ARBA00022679"/>
    </source>
</evidence>
<dbReference type="SUPFAM" id="SSF55804">
    <property type="entry name" value="Phoshotransferase/anion transport protein"/>
    <property type="match status" value="1"/>
</dbReference>
<evidence type="ECO:0000256" key="1">
    <source>
        <dbReference type="ARBA" id="ARBA00002434"/>
    </source>
</evidence>
<dbReference type="CDD" id="cd00211">
    <property type="entry name" value="PTS_IIA_fru"/>
    <property type="match status" value="1"/>
</dbReference>
<comment type="function">
    <text evidence="1">The phosphoenolpyruvate-dependent sugar phosphotransferase system (sugar PTS), a major carbohydrate active transport system, catalyzes the phosphorylation of incoming sugar substrates concomitantly with their translocation across the cell membrane. The enzyme II CmtAB PTS system is involved in D-mannitol transport.</text>
</comment>
<keyword evidence="4" id="KW-0597">Phosphoprotein</keyword>
<protein>
    <recommendedName>
        <fullName evidence="2">Mannitol-specific phosphotransferase enzyme IIA component</fullName>
    </recommendedName>
    <alternativeName>
        <fullName evidence="10">EIIA</fullName>
    </alternativeName>
    <alternativeName>
        <fullName evidence="11">EIII</fullName>
    </alternativeName>
    <alternativeName>
        <fullName evidence="9">PTS system mannitol-specific EIIA component</fullName>
    </alternativeName>
</protein>
<keyword evidence="6" id="KW-0808">Transferase</keyword>
<evidence type="ECO:0000256" key="3">
    <source>
        <dbReference type="ARBA" id="ARBA00022448"/>
    </source>
</evidence>
<dbReference type="PANTHER" id="PTHR30181">
    <property type="entry name" value="MANNITOL PERMEASE IIC COMPONENT"/>
    <property type="match status" value="1"/>
</dbReference>
<feature type="domain" description="PTS EIIA type-2" evidence="12">
    <location>
        <begin position="94"/>
        <end position="233"/>
    </location>
</feature>
<dbReference type="InterPro" id="IPR036095">
    <property type="entry name" value="PTS_EIIB-like_sf"/>
</dbReference>
<comment type="caution">
    <text evidence="13">The sequence shown here is derived from an EMBL/GenBank/DDBJ whole genome shotgun (WGS) entry which is preliminary data.</text>
</comment>
<dbReference type="Pfam" id="PF00359">
    <property type="entry name" value="PTS_EIIA_2"/>
    <property type="match status" value="1"/>
</dbReference>
<dbReference type="GO" id="GO:0009401">
    <property type="term" value="P:phosphoenolpyruvate-dependent sugar phosphotransferase system"/>
    <property type="evidence" value="ECO:0007669"/>
    <property type="project" value="UniProtKB-KW"/>
</dbReference>
<gene>
    <name evidence="13" type="ORF">B5E91_01045</name>
</gene>
<dbReference type="Gene3D" id="3.40.930.10">
    <property type="entry name" value="Mannitol-specific EII, Chain A"/>
    <property type="match status" value="1"/>
</dbReference>
<organism evidence="13 14">
    <name type="scientific">Thomasclavelia spiroformis</name>
    <dbReference type="NCBI Taxonomy" id="29348"/>
    <lineage>
        <taxon>Bacteria</taxon>
        <taxon>Bacillati</taxon>
        <taxon>Bacillota</taxon>
        <taxon>Erysipelotrichia</taxon>
        <taxon>Erysipelotrichales</taxon>
        <taxon>Coprobacillaceae</taxon>
        <taxon>Thomasclavelia</taxon>
    </lineage>
</organism>
<dbReference type="PROSITE" id="PS00372">
    <property type="entry name" value="PTS_EIIA_TYPE_2_HIS"/>
    <property type="match status" value="1"/>
</dbReference>
<dbReference type="GO" id="GO:0008982">
    <property type="term" value="F:protein-N(PI)-phosphohistidine-sugar phosphotransferase activity"/>
    <property type="evidence" value="ECO:0007669"/>
    <property type="project" value="InterPro"/>
</dbReference>
<keyword evidence="3" id="KW-0813">Transport</keyword>
<sequence length="233" mass="25996">MARINVYFACDAGMGSSALGASLLKRFINEDIMVSNCSIYAIPQNCNIVIVHSELINQIANKYRYLKVYSIDHFLDETKLKEISKEIMEMVNDNILAKESIVLDCKSCTSDEAIVAIGKLMQDKGYIEEPYIKGMLNRDHELTTYIGNGLAIPHGEYDVKDYVIKPGMAVMIYPDGIDWNGNVARIVIGIAADGNDHMAILSNIALKLCEIETVNEIVSSKDIDFIYDVLTKE</sequence>
<proteinExistence type="predicted"/>
<evidence type="ECO:0000313" key="14">
    <source>
        <dbReference type="Proteomes" id="UP000196258"/>
    </source>
</evidence>
<accession>A0A1Y4QNK7</accession>
<evidence type="ECO:0000313" key="13">
    <source>
        <dbReference type="EMBL" id="OUQ06541.1"/>
    </source>
</evidence>
<dbReference type="Pfam" id="PF02302">
    <property type="entry name" value="PTS_IIB"/>
    <property type="match status" value="1"/>
</dbReference>
<evidence type="ECO:0000256" key="9">
    <source>
        <dbReference type="ARBA" id="ARBA00029908"/>
    </source>
</evidence>
<dbReference type="Gene3D" id="3.40.50.2300">
    <property type="match status" value="1"/>
</dbReference>
<dbReference type="EMBL" id="NFLB01000001">
    <property type="protein sequence ID" value="OUQ06541.1"/>
    <property type="molecule type" value="Genomic_DNA"/>
</dbReference>
<dbReference type="InterPro" id="IPR002178">
    <property type="entry name" value="PTS_EIIA_type-2_dom"/>
</dbReference>
<dbReference type="SUPFAM" id="SSF52794">
    <property type="entry name" value="PTS system IIB component-like"/>
    <property type="match status" value="1"/>
</dbReference>
<evidence type="ECO:0000256" key="10">
    <source>
        <dbReference type="ARBA" id="ARBA00030956"/>
    </source>
</evidence>
<evidence type="ECO:0000256" key="2">
    <source>
        <dbReference type="ARBA" id="ARBA00014783"/>
    </source>
</evidence>
<dbReference type="PROSITE" id="PS51094">
    <property type="entry name" value="PTS_EIIA_TYPE_2"/>
    <property type="match status" value="1"/>
</dbReference>
<dbReference type="PANTHER" id="PTHR30181:SF2">
    <property type="entry name" value="PTS SYSTEM MANNITOL-SPECIFIC EIICBA COMPONENT"/>
    <property type="match status" value="1"/>
</dbReference>
<keyword evidence="5" id="KW-0762">Sugar transport</keyword>
<dbReference type="InterPro" id="IPR016152">
    <property type="entry name" value="PTrfase/Anion_transptr"/>
</dbReference>
<dbReference type="InterPro" id="IPR003501">
    <property type="entry name" value="PTS_EIIB_2/3"/>
</dbReference>
<dbReference type="AlphaFoldDB" id="A0A1Y4QNK7"/>
<dbReference type="GO" id="GO:0005886">
    <property type="term" value="C:plasma membrane"/>
    <property type="evidence" value="ECO:0007669"/>
    <property type="project" value="TreeGrafter"/>
</dbReference>
<keyword evidence="8" id="KW-0418">Kinase</keyword>
<evidence type="ECO:0000259" key="12">
    <source>
        <dbReference type="PROSITE" id="PS51094"/>
    </source>
</evidence>
<evidence type="ECO:0000256" key="8">
    <source>
        <dbReference type="ARBA" id="ARBA00022777"/>
    </source>
</evidence>
<dbReference type="InterPro" id="IPR050893">
    <property type="entry name" value="Sugar_PTS"/>
</dbReference>
<evidence type="ECO:0000256" key="4">
    <source>
        <dbReference type="ARBA" id="ARBA00022553"/>
    </source>
</evidence>
<evidence type="ECO:0000256" key="11">
    <source>
        <dbReference type="ARBA" id="ARBA00030962"/>
    </source>
</evidence>